<dbReference type="PRINTS" id="PR00119">
    <property type="entry name" value="CATATPASE"/>
</dbReference>
<feature type="transmembrane region" description="Helical" evidence="19">
    <location>
        <begin position="920"/>
        <end position="942"/>
    </location>
</feature>
<comment type="caution">
    <text evidence="24">The sequence shown here is derived from an EMBL/GenBank/DDBJ whole genome shotgun (WGS) entry which is preliminary data.</text>
</comment>
<evidence type="ECO:0000256" key="15">
    <source>
        <dbReference type="ARBA" id="ARBA00049128"/>
    </source>
</evidence>
<dbReference type="InterPro" id="IPR018303">
    <property type="entry name" value="ATPase_P-typ_P_site"/>
</dbReference>
<protein>
    <recommendedName>
        <fullName evidence="19">Phospholipid-transporting ATPase</fullName>
        <ecNumber evidence="19">7.6.2.1</ecNumber>
    </recommendedName>
</protein>
<comment type="similarity">
    <text evidence="3 19">Belongs to the cation transport ATPase (P-type) (TC 3.A.3) family. Type IV subfamily.</text>
</comment>
<feature type="transmembrane region" description="Helical" evidence="19">
    <location>
        <begin position="352"/>
        <end position="370"/>
    </location>
</feature>
<keyword evidence="8 17" id="KW-0067">ATP-binding</keyword>
<keyword evidence="6 18" id="KW-0479">Metal-binding</keyword>
<keyword evidence="9 18" id="KW-0460">Magnesium</keyword>
<feature type="transmembrane region" description="Helical" evidence="19">
    <location>
        <begin position="143"/>
        <end position="161"/>
    </location>
</feature>
<feature type="binding site" evidence="17">
    <location>
        <position position="440"/>
    </location>
    <ligand>
        <name>ATP</name>
        <dbReference type="ChEBI" id="CHEBI:30616"/>
    </ligand>
</feature>
<feature type="binding site" evidence="17">
    <location>
        <position position="591"/>
    </location>
    <ligand>
        <name>ATP</name>
        <dbReference type="ChEBI" id="CHEBI:30616"/>
    </ligand>
</feature>
<dbReference type="InterPro" id="IPR023214">
    <property type="entry name" value="HAD_sf"/>
</dbReference>
<evidence type="ECO:0000256" key="1">
    <source>
        <dbReference type="ARBA" id="ARBA00001946"/>
    </source>
</evidence>
<evidence type="ECO:0000256" key="7">
    <source>
        <dbReference type="ARBA" id="ARBA00022741"/>
    </source>
</evidence>
<evidence type="ECO:0000313" key="24">
    <source>
        <dbReference type="EMBL" id="KAG2176220.1"/>
    </source>
</evidence>
<dbReference type="GO" id="GO:0005524">
    <property type="term" value="F:ATP binding"/>
    <property type="evidence" value="ECO:0007669"/>
    <property type="project" value="UniProtKB-UniRule"/>
</dbReference>
<comment type="catalytic activity">
    <reaction evidence="15">
        <text>a 1,2-diacyl-sn-glycero-3-phosphoethanolamine(out) + ATP + H2O = a 1,2-diacyl-sn-glycero-3-phosphoethanolamine(in) + ADP + phosphate + H(+)</text>
        <dbReference type="Rhea" id="RHEA:66132"/>
        <dbReference type="ChEBI" id="CHEBI:15377"/>
        <dbReference type="ChEBI" id="CHEBI:15378"/>
        <dbReference type="ChEBI" id="CHEBI:30616"/>
        <dbReference type="ChEBI" id="CHEBI:43474"/>
        <dbReference type="ChEBI" id="CHEBI:64612"/>
        <dbReference type="ChEBI" id="CHEBI:456216"/>
    </reaction>
    <physiologicalReaction direction="left-to-right" evidence="15">
        <dbReference type="Rhea" id="RHEA:66133"/>
    </physiologicalReaction>
</comment>
<feature type="transmembrane region" description="Helical" evidence="19">
    <location>
        <begin position="894"/>
        <end position="914"/>
    </location>
</feature>
<dbReference type="Pfam" id="PF13246">
    <property type="entry name" value="Cation_ATPase"/>
    <property type="match status" value="1"/>
</dbReference>
<dbReference type="GO" id="GO:0006897">
    <property type="term" value="P:endocytosis"/>
    <property type="evidence" value="ECO:0007669"/>
    <property type="project" value="TreeGrafter"/>
</dbReference>
<evidence type="ECO:0000256" key="9">
    <source>
        <dbReference type="ARBA" id="ARBA00022842"/>
    </source>
</evidence>
<feature type="binding site" evidence="18">
    <location>
        <position position="837"/>
    </location>
    <ligand>
        <name>Mg(2+)</name>
        <dbReference type="ChEBI" id="CHEBI:18420"/>
    </ligand>
</feature>
<feature type="compositionally biased region" description="Acidic residues" evidence="20">
    <location>
        <begin position="32"/>
        <end position="42"/>
    </location>
</feature>
<evidence type="ECO:0000256" key="4">
    <source>
        <dbReference type="ARBA" id="ARBA00022448"/>
    </source>
</evidence>
<feature type="binding site" evidence="17">
    <location>
        <position position="442"/>
    </location>
    <ligand>
        <name>ATP</name>
        <dbReference type="ChEBI" id="CHEBI:30616"/>
    </ligand>
</feature>
<keyword evidence="7 17" id="KW-0547">Nucleotide-binding</keyword>
<dbReference type="SFLD" id="SFLDF00027">
    <property type="entry name" value="p-type_atpase"/>
    <property type="match status" value="1"/>
</dbReference>
<feature type="compositionally biased region" description="Basic and acidic residues" evidence="20">
    <location>
        <begin position="20"/>
        <end position="31"/>
    </location>
</feature>
<gene>
    <name evidence="24" type="ORF">INT43_005454</name>
</gene>
<feature type="binding site" evidence="17">
    <location>
        <position position="727"/>
    </location>
    <ligand>
        <name>ATP</name>
        <dbReference type="ChEBI" id="CHEBI:30616"/>
    </ligand>
</feature>
<dbReference type="FunFam" id="3.40.1110.10:FF:000097">
    <property type="entry name" value="Phospholipid-transporting ATPase"/>
    <property type="match status" value="1"/>
</dbReference>
<feature type="binding site" evidence="17">
    <location>
        <position position="549"/>
    </location>
    <ligand>
        <name>ATP</name>
        <dbReference type="ChEBI" id="CHEBI:30616"/>
    </ligand>
</feature>
<evidence type="ECO:0000256" key="16">
    <source>
        <dbReference type="PIRSR" id="PIRSR606539-1"/>
    </source>
</evidence>
<dbReference type="GO" id="GO:0140326">
    <property type="term" value="F:ATPase-coupled intramembrane lipid transporter activity"/>
    <property type="evidence" value="ECO:0007669"/>
    <property type="project" value="UniProtKB-EC"/>
</dbReference>
<evidence type="ECO:0000256" key="19">
    <source>
        <dbReference type="RuleBase" id="RU362033"/>
    </source>
</evidence>
<feature type="binding site" evidence="18">
    <location>
        <position position="440"/>
    </location>
    <ligand>
        <name>Mg(2+)</name>
        <dbReference type="ChEBI" id="CHEBI:18420"/>
    </ligand>
</feature>
<dbReference type="EMBL" id="JAEPQZ010000010">
    <property type="protein sequence ID" value="KAG2176220.1"/>
    <property type="molecule type" value="Genomic_DNA"/>
</dbReference>
<evidence type="ECO:0000259" key="21">
    <source>
        <dbReference type="Pfam" id="PF00122"/>
    </source>
</evidence>
<feature type="binding site" evidence="18">
    <location>
        <position position="442"/>
    </location>
    <ligand>
        <name>Mg(2+)</name>
        <dbReference type="ChEBI" id="CHEBI:18420"/>
    </ligand>
</feature>
<dbReference type="Gene3D" id="3.40.1110.10">
    <property type="entry name" value="Calcium-transporting ATPase, cytoplasmic domain N"/>
    <property type="match status" value="1"/>
</dbReference>
<dbReference type="InterPro" id="IPR032631">
    <property type="entry name" value="P-type_ATPase_N"/>
</dbReference>
<dbReference type="SUPFAM" id="SSF81660">
    <property type="entry name" value="Metal cation-transporting ATPase, ATP-binding domain N"/>
    <property type="match status" value="1"/>
</dbReference>
<evidence type="ECO:0000256" key="3">
    <source>
        <dbReference type="ARBA" id="ARBA00008109"/>
    </source>
</evidence>
<dbReference type="GO" id="GO:0000287">
    <property type="term" value="F:magnesium ion binding"/>
    <property type="evidence" value="ECO:0007669"/>
    <property type="project" value="UniProtKB-UniRule"/>
</dbReference>
<dbReference type="SUPFAM" id="SSF81653">
    <property type="entry name" value="Calcium ATPase, transduction domain A"/>
    <property type="match status" value="1"/>
</dbReference>
<dbReference type="Proteomes" id="UP000654370">
    <property type="component" value="Unassembled WGS sequence"/>
</dbReference>
<feature type="binding site" evidence="17">
    <location>
        <position position="441"/>
    </location>
    <ligand>
        <name>ATP</name>
        <dbReference type="ChEBI" id="CHEBI:30616"/>
    </ligand>
</feature>
<dbReference type="Gene3D" id="2.40.50.140">
    <property type="entry name" value="Nucleic acid-binding proteins"/>
    <property type="match status" value="1"/>
</dbReference>
<dbReference type="SUPFAM" id="SSF81665">
    <property type="entry name" value="Calcium ATPase, transmembrane domain M"/>
    <property type="match status" value="1"/>
</dbReference>
<organism evidence="24 25">
    <name type="scientific">Mortierella isabellina</name>
    <name type="common">Filamentous fungus</name>
    <name type="synonym">Umbelopsis isabellina</name>
    <dbReference type="NCBI Taxonomy" id="91625"/>
    <lineage>
        <taxon>Eukaryota</taxon>
        <taxon>Fungi</taxon>
        <taxon>Fungi incertae sedis</taxon>
        <taxon>Mucoromycota</taxon>
        <taxon>Mucoromycotina</taxon>
        <taxon>Umbelopsidomycetes</taxon>
        <taxon>Umbelopsidales</taxon>
        <taxon>Umbelopsidaceae</taxon>
        <taxon>Umbelopsis</taxon>
    </lineage>
</organism>
<evidence type="ECO:0000256" key="13">
    <source>
        <dbReference type="ARBA" id="ARBA00023136"/>
    </source>
</evidence>
<evidence type="ECO:0000256" key="17">
    <source>
        <dbReference type="PIRSR" id="PIRSR606539-2"/>
    </source>
</evidence>
<dbReference type="Pfam" id="PF16209">
    <property type="entry name" value="PhoLip_ATPase_N"/>
    <property type="match status" value="1"/>
</dbReference>
<dbReference type="InterPro" id="IPR032630">
    <property type="entry name" value="P_typ_ATPase_c"/>
</dbReference>
<dbReference type="PROSITE" id="PS00154">
    <property type="entry name" value="ATPASE_E1_E2"/>
    <property type="match status" value="1"/>
</dbReference>
<dbReference type="Pfam" id="PF08282">
    <property type="entry name" value="Hydrolase_3"/>
    <property type="match status" value="1"/>
</dbReference>
<evidence type="ECO:0000256" key="11">
    <source>
        <dbReference type="ARBA" id="ARBA00022989"/>
    </source>
</evidence>
<dbReference type="AlphaFoldDB" id="A0A8H7PM42"/>
<dbReference type="SFLD" id="SFLDG00002">
    <property type="entry name" value="C1.7:_P-type_atpase_like"/>
    <property type="match status" value="1"/>
</dbReference>
<evidence type="ECO:0000256" key="6">
    <source>
        <dbReference type="ARBA" id="ARBA00022723"/>
    </source>
</evidence>
<keyword evidence="25" id="KW-1185">Reference proteome</keyword>
<dbReference type="GO" id="GO:0016887">
    <property type="term" value="F:ATP hydrolysis activity"/>
    <property type="evidence" value="ECO:0007669"/>
    <property type="project" value="InterPro"/>
</dbReference>
<dbReference type="InterPro" id="IPR059000">
    <property type="entry name" value="ATPase_P-type_domA"/>
</dbReference>
<evidence type="ECO:0000256" key="14">
    <source>
        <dbReference type="ARBA" id="ARBA00034036"/>
    </source>
</evidence>
<evidence type="ECO:0000256" key="10">
    <source>
        <dbReference type="ARBA" id="ARBA00022967"/>
    </source>
</evidence>
<accession>A0A8H7PM42</accession>
<dbReference type="GO" id="GO:0006351">
    <property type="term" value="P:DNA-templated transcription"/>
    <property type="evidence" value="ECO:0007669"/>
    <property type="project" value="InterPro"/>
</dbReference>
<feature type="domain" description="P-type ATPase A" evidence="21">
    <location>
        <begin position="185"/>
        <end position="330"/>
    </location>
</feature>
<feature type="domain" description="P-type ATPase N-terminal" evidence="22">
    <location>
        <begin position="88"/>
        <end position="148"/>
    </location>
</feature>
<dbReference type="GO" id="GO:0005886">
    <property type="term" value="C:plasma membrane"/>
    <property type="evidence" value="ECO:0007669"/>
    <property type="project" value="TreeGrafter"/>
</dbReference>
<dbReference type="GO" id="GO:0005802">
    <property type="term" value="C:trans-Golgi network"/>
    <property type="evidence" value="ECO:0007669"/>
    <property type="project" value="TreeGrafter"/>
</dbReference>
<keyword evidence="13 19" id="KW-0472">Membrane</keyword>
<comment type="subcellular location">
    <subcellularLocation>
        <location evidence="2">Endosome membrane</location>
        <topology evidence="2">Multi-pass membrane protein</topology>
    </subcellularLocation>
    <subcellularLocation>
        <location evidence="19">Membrane</location>
        <topology evidence="19">Multi-pass membrane protein</topology>
    </subcellularLocation>
</comment>
<reference evidence="24" key="1">
    <citation type="submission" date="2020-12" db="EMBL/GenBank/DDBJ databases">
        <title>Metabolic potential, ecology and presence of endohyphal bacteria is reflected in genomic diversity of Mucoromycotina.</title>
        <authorList>
            <person name="Muszewska A."/>
            <person name="Okrasinska A."/>
            <person name="Steczkiewicz K."/>
            <person name="Drgas O."/>
            <person name="Orlowska M."/>
            <person name="Perlinska-Lenart U."/>
            <person name="Aleksandrzak-Piekarczyk T."/>
            <person name="Szatraj K."/>
            <person name="Zielenkiewicz U."/>
            <person name="Pilsyk S."/>
            <person name="Malc E."/>
            <person name="Mieczkowski P."/>
            <person name="Kruszewska J.S."/>
            <person name="Biernat P."/>
            <person name="Pawlowska J."/>
        </authorList>
    </citation>
    <scope>NUCLEOTIDE SEQUENCE</scope>
    <source>
        <strain evidence="24">WA0000067209</strain>
    </source>
</reference>
<dbReference type="GO" id="GO:0010008">
    <property type="term" value="C:endosome membrane"/>
    <property type="evidence" value="ECO:0007669"/>
    <property type="project" value="UniProtKB-SubCell"/>
</dbReference>
<feature type="domain" description="P-type ATPase C-terminal" evidence="23">
    <location>
        <begin position="860"/>
        <end position="1053"/>
    </location>
</feature>
<feature type="active site" description="4-aspartylphosphate intermediate" evidence="16">
    <location>
        <position position="440"/>
    </location>
</feature>
<feature type="compositionally biased region" description="Basic residues" evidence="20">
    <location>
        <begin position="59"/>
        <end position="70"/>
    </location>
</feature>
<dbReference type="InterPro" id="IPR001757">
    <property type="entry name" value="P_typ_ATPase"/>
</dbReference>
<dbReference type="InterPro" id="IPR008250">
    <property type="entry name" value="ATPase_P-typ_transduc_dom_A_sf"/>
</dbReference>
<feature type="transmembrane region" description="Helical" evidence="19">
    <location>
        <begin position="998"/>
        <end position="1017"/>
    </location>
</feature>
<keyword evidence="12" id="KW-0445">Lipid transport</keyword>
<feature type="transmembrane region" description="Helical" evidence="19">
    <location>
        <begin position="376"/>
        <end position="396"/>
    </location>
</feature>
<feature type="binding site" evidence="17">
    <location>
        <position position="836"/>
    </location>
    <ligand>
        <name>ATP</name>
        <dbReference type="ChEBI" id="CHEBI:30616"/>
    </ligand>
</feature>
<dbReference type="Gene3D" id="2.70.150.10">
    <property type="entry name" value="Calcium-transporting ATPase, cytoplasmic transduction domain A"/>
    <property type="match status" value="1"/>
</dbReference>
<comment type="cofactor">
    <cofactor evidence="1 18">
        <name>Mg(2+)</name>
        <dbReference type="ChEBI" id="CHEBI:18420"/>
    </cofactor>
</comment>
<dbReference type="InterPro" id="IPR036412">
    <property type="entry name" value="HAD-like_sf"/>
</dbReference>
<dbReference type="SFLD" id="SFLDS00003">
    <property type="entry name" value="Haloacid_Dehalogenase"/>
    <property type="match status" value="1"/>
</dbReference>
<feature type="binding site" evidence="17">
    <location>
        <position position="644"/>
    </location>
    <ligand>
        <name>ATP</name>
        <dbReference type="ChEBI" id="CHEBI:30616"/>
    </ligand>
</feature>
<dbReference type="EC" id="7.6.2.1" evidence="19"/>
<feature type="binding site" evidence="17">
    <location>
        <position position="837"/>
    </location>
    <ligand>
        <name>ATP</name>
        <dbReference type="ChEBI" id="CHEBI:30616"/>
    </ligand>
</feature>
<feature type="binding site" evidence="17">
    <location>
        <position position="807"/>
    </location>
    <ligand>
        <name>ATP</name>
        <dbReference type="ChEBI" id="CHEBI:30616"/>
    </ligand>
</feature>
<dbReference type="OrthoDB" id="377733at2759"/>
<feature type="transmembrane region" description="Helical" evidence="19">
    <location>
        <begin position="972"/>
        <end position="992"/>
    </location>
</feature>
<dbReference type="CDD" id="cd07541">
    <property type="entry name" value="P-type_ATPase_APLT_Neo1-like"/>
    <property type="match status" value="1"/>
</dbReference>
<feature type="binding site" evidence="18">
    <location>
        <position position="833"/>
    </location>
    <ligand>
        <name>Mg(2+)</name>
        <dbReference type="ChEBI" id="CHEBI:18420"/>
    </ligand>
</feature>
<feature type="region of interest" description="Disordered" evidence="20">
    <location>
        <begin position="20"/>
        <end position="70"/>
    </location>
</feature>
<keyword evidence="4" id="KW-0813">Transport</keyword>
<dbReference type="InterPro" id="IPR005570">
    <property type="entry name" value="RPABC3"/>
</dbReference>
<dbReference type="GO" id="GO:0006890">
    <property type="term" value="P:retrograde vesicle-mediated transport, Golgi to endoplasmic reticulum"/>
    <property type="evidence" value="ECO:0007669"/>
    <property type="project" value="TreeGrafter"/>
</dbReference>
<dbReference type="InterPro" id="IPR023299">
    <property type="entry name" value="ATPase_P-typ_cyto_dom_N"/>
</dbReference>
<evidence type="ECO:0000256" key="18">
    <source>
        <dbReference type="PIRSR" id="PIRSR606539-3"/>
    </source>
</evidence>
<evidence type="ECO:0000256" key="8">
    <source>
        <dbReference type="ARBA" id="ARBA00022840"/>
    </source>
</evidence>
<evidence type="ECO:0000313" key="25">
    <source>
        <dbReference type="Proteomes" id="UP000654370"/>
    </source>
</evidence>
<keyword evidence="11 19" id="KW-1133">Transmembrane helix</keyword>
<sequence>MPRETRSIELRKLMPFSDSARKYRTSDSIHSEDEEPLMDEEALLGSPQDRDSPVDRRYRGNKGKKKSSLRNVLKRAPKSLKSRTINLHEDDRIKKKYSPNIIVNQKYNIVTFLPLVMYEQFKVFFNLYFLLVALSQFVPSLKIGYIFTYFGPLCFVLLVTISKEAMDDYQRYVRDKEANSQLYTVLSPTGPRNIPSSKIRVGDLVVLKKDQRVPADMVLLRTTESSGACFIRTDQLDGETDWKLRLAIPTTQNLPSDDSINQLDGEIYGEQTDAPHKDIHSFIGTFTQFNSNPNNPHVDALGVENTLWTNTVLASGTAVGFVVYTGKDTRAVMNTSHPETKIGLLDRDINRLAKILFFVTLVLSVVMVGLNGFQGIWYIYVFRFLILFSSIIPISLRVNLDMGKTVYGRQIEHDPEIEGAIVRTSTLPEELGRIEYLLTDKTGTLTKNDMELKKLHMGTMSYGTDTMDEIVSHIENAYEQSRPNYNRTGTSASIQPGGGGGIVGISGKGRRDISSRIKDIVQALALCHNVTPVLSSDGTIAYQASSPDEVAIVKWTEQIGVALVFRDIREIHLRVSSSDIHEFEVLRVFPFTSESKRMGIVVRDKLTNEITFYQKGADVVMSRIVQYNDWLDEECGNMAREGLRTLVVAKKRLSEQAYEDFRLRYHEAETSIHDRNARKQEVVESCLESDLELLGLTGVEDKLQDGVRNTLELLRNAGLRIWMLTGDKIETATCIAVSSKLVSRNQNIHQISKLTSPMEALDELDNMRSMIDCCLVIDGESLQLYLDNFHEEFIELATSLPIVVCCRCSPTQKADITRLIKNYTKKRVLCIGDGGNDVSMIQAADVGVGIVGKEGRQASLAADFSVLQFSHLTKLLLWHGRNSYKRSAKLAQFVIHRGLIISVMQAVFSAFFYFAPIALYQGMLIVGYATVYTMAPVFSLVLDQDVSEDIALLYPELYKDLTKGRALSYKTFFTWLLISVYQGGAIMILSILLFEDEFIHIVSISFTALIFNELLMVAFEINTWHRIMVISEIVTILIYVGSMWILPTYFEPYKFTFCNIMSRDNLLFQDIFDIKDIDPEGKRFDRVSRVRARSENYEMDLTLDYNTELYPLEIGEKFSLVLASSLTLNGGSGGAGVEKRESWRERAPGDRDLSDEYEYVMYGKVYRFDEANTGSSSAPVGAGQKVAVFVSFGGLLMCLEGDFRHLQNITVGENIYLLMRK</sequence>
<evidence type="ECO:0000256" key="5">
    <source>
        <dbReference type="ARBA" id="ARBA00022692"/>
    </source>
</evidence>
<dbReference type="NCBIfam" id="TIGR01494">
    <property type="entry name" value="ATPase_P-type"/>
    <property type="match status" value="3"/>
</dbReference>
<dbReference type="Pfam" id="PF00122">
    <property type="entry name" value="E1-E2_ATPase"/>
    <property type="match status" value="1"/>
</dbReference>
<dbReference type="SUPFAM" id="SSF50249">
    <property type="entry name" value="Nucleic acid-binding proteins"/>
    <property type="match status" value="1"/>
</dbReference>
<keyword evidence="5 19" id="KW-0812">Transmembrane</keyword>
<dbReference type="PANTHER" id="PTHR24092">
    <property type="entry name" value="PROBABLE PHOSPHOLIPID-TRANSPORTING ATPASE"/>
    <property type="match status" value="1"/>
</dbReference>
<feature type="binding site" evidence="17">
    <location>
        <position position="726"/>
    </location>
    <ligand>
        <name>ATP</name>
        <dbReference type="ChEBI" id="CHEBI:30616"/>
    </ligand>
</feature>
<dbReference type="Gene3D" id="3.40.50.1000">
    <property type="entry name" value="HAD superfamily/HAD-like"/>
    <property type="match status" value="1"/>
</dbReference>
<dbReference type="FunFam" id="2.40.50.140:FF:000191">
    <property type="entry name" value="DNA-directed RNA polymerases I, II, and III subunit RPABC3"/>
    <property type="match status" value="1"/>
</dbReference>
<dbReference type="SUPFAM" id="SSF56784">
    <property type="entry name" value="HAD-like"/>
    <property type="match status" value="1"/>
</dbReference>
<feature type="compositionally biased region" description="Basic and acidic residues" evidence="20">
    <location>
        <begin position="48"/>
        <end position="58"/>
    </location>
</feature>
<dbReference type="Pfam" id="PF03870">
    <property type="entry name" value="RNA_pol_Rpb8"/>
    <property type="match status" value="1"/>
</dbReference>
<feature type="transmembrane region" description="Helical" evidence="19">
    <location>
        <begin position="1029"/>
        <end position="1050"/>
    </location>
</feature>
<dbReference type="GO" id="GO:0045332">
    <property type="term" value="P:phospholipid translocation"/>
    <property type="evidence" value="ECO:0007669"/>
    <property type="project" value="TreeGrafter"/>
</dbReference>
<evidence type="ECO:0000259" key="22">
    <source>
        <dbReference type="Pfam" id="PF16209"/>
    </source>
</evidence>
<proteinExistence type="inferred from homology"/>
<dbReference type="InterPro" id="IPR012340">
    <property type="entry name" value="NA-bd_OB-fold"/>
</dbReference>
<dbReference type="GO" id="GO:0003899">
    <property type="term" value="F:DNA-directed RNA polymerase activity"/>
    <property type="evidence" value="ECO:0007669"/>
    <property type="project" value="InterPro"/>
</dbReference>
<dbReference type="NCBIfam" id="TIGR01652">
    <property type="entry name" value="ATPase-Plipid"/>
    <property type="match status" value="1"/>
</dbReference>
<evidence type="ECO:0000256" key="20">
    <source>
        <dbReference type="SAM" id="MobiDB-lite"/>
    </source>
</evidence>
<feature type="binding site" evidence="17">
    <location>
        <position position="615"/>
    </location>
    <ligand>
        <name>ATP</name>
        <dbReference type="ChEBI" id="CHEBI:30616"/>
    </ligand>
</feature>
<dbReference type="FunFam" id="3.40.50.1000:FF:000009">
    <property type="entry name" value="Phospholipid-transporting ATPase"/>
    <property type="match status" value="1"/>
</dbReference>
<dbReference type="InterPro" id="IPR006539">
    <property type="entry name" value="P-type_ATPase_IV"/>
</dbReference>
<dbReference type="Pfam" id="PF16212">
    <property type="entry name" value="PhoLip_ATPase_C"/>
    <property type="match status" value="1"/>
</dbReference>
<feature type="transmembrane region" description="Helical" evidence="19">
    <location>
        <begin position="121"/>
        <end position="137"/>
    </location>
</feature>
<dbReference type="SMART" id="SM00658">
    <property type="entry name" value="RPOL8c"/>
    <property type="match status" value="1"/>
</dbReference>
<dbReference type="InterPro" id="IPR044492">
    <property type="entry name" value="P_typ_ATPase_HD_dom"/>
</dbReference>
<name>A0A8H7PM42_MORIS</name>
<comment type="catalytic activity">
    <reaction evidence="14 19">
        <text>ATP + H2O + phospholipidSide 1 = ADP + phosphate + phospholipidSide 2.</text>
        <dbReference type="EC" id="7.6.2.1"/>
    </reaction>
</comment>
<evidence type="ECO:0000256" key="12">
    <source>
        <dbReference type="ARBA" id="ARBA00023055"/>
    </source>
</evidence>
<evidence type="ECO:0000256" key="2">
    <source>
        <dbReference type="ARBA" id="ARBA00004337"/>
    </source>
</evidence>
<feature type="binding site" evidence="17">
    <location>
        <position position="813"/>
    </location>
    <ligand>
        <name>ATP</name>
        <dbReference type="ChEBI" id="CHEBI:30616"/>
    </ligand>
</feature>
<feature type="binding site" evidence="17">
    <location>
        <position position="725"/>
    </location>
    <ligand>
        <name>ATP</name>
        <dbReference type="ChEBI" id="CHEBI:30616"/>
    </ligand>
</feature>
<dbReference type="InterPro" id="IPR023298">
    <property type="entry name" value="ATPase_P-typ_TM_dom_sf"/>
</dbReference>
<keyword evidence="10 19" id="KW-1278">Translocase</keyword>
<dbReference type="PANTHER" id="PTHR24092:SF5">
    <property type="entry name" value="PHOSPHOLIPID-TRANSPORTING ATPASE"/>
    <property type="match status" value="1"/>
</dbReference>
<evidence type="ECO:0000259" key="23">
    <source>
        <dbReference type="Pfam" id="PF16212"/>
    </source>
</evidence>